<dbReference type="RefSeq" id="WP_274086282.1">
    <property type="nucleotide sequence ID" value="NZ_JAYEET010000052.1"/>
</dbReference>
<evidence type="ECO:0008006" key="3">
    <source>
        <dbReference type="Google" id="ProtNLM"/>
    </source>
</evidence>
<name>A0ABU5PD99_9PSED</name>
<gene>
    <name evidence="1" type="ORF">SOP97_17705</name>
</gene>
<comment type="caution">
    <text evidence="1">The sequence shown here is derived from an EMBL/GenBank/DDBJ whole genome shotgun (WGS) entry which is preliminary data.</text>
</comment>
<accession>A0ABU5PD99</accession>
<dbReference type="SUPFAM" id="SSF56796">
    <property type="entry name" value="Dehydroquinate synthase-like"/>
    <property type="match status" value="1"/>
</dbReference>
<proteinExistence type="predicted"/>
<evidence type="ECO:0000313" key="1">
    <source>
        <dbReference type="EMBL" id="MEA1607637.1"/>
    </source>
</evidence>
<dbReference type="Proteomes" id="UP001292571">
    <property type="component" value="Unassembled WGS sequence"/>
</dbReference>
<dbReference type="EMBL" id="JAYEET010000052">
    <property type="protein sequence ID" value="MEA1607637.1"/>
    <property type="molecule type" value="Genomic_DNA"/>
</dbReference>
<reference evidence="1 2" key="1">
    <citation type="submission" date="2023-12" db="EMBL/GenBank/DDBJ databases">
        <title>Pseudomonas sp. T5W1.</title>
        <authorList>
            <person name="Maltman C."/>
        </authorList>
    </citation>
    <scope>NUCLEOTIDE SEQUENCE [LARGE SCALE GENOMIC DNA]</scope>
    <source>
        <strain evidence="1 2">T5W1</strain>
    </source>
</reference>
<keyword evidence="2" id="KW-1185">Reference proteome</keyword>
<organism evidence="1 2">
    <name type="scientific">Pseudomonas spirodelae</name>
    <dbReference type="NCBI Taxonomy" id="3101751"/>
    <lineage>
        <taxon>Bacteria</taxon>
        <taxon>Pseudomonadati</taxon>
        <taxon>Pseudomonadota</taxon>
        <taxon>Gammaproteobacteria</taxon>
        <taxon>Pseudomonadales</taxon>
        <taxon>Pseudomonadaceae</taxon>
        <taxon>Pseudomonas</taxon>
    </lineage>
</organism>
<sequence length="55" mass="6187">MFSFDFYNPTRIVFGRDTISRLDDLVPTEAGVLLLYGGQRAAKVGTLTHARWPLC</sequence>
<protein>
    <recommendedName>
        <fullName evidence="3">Alcohol dehydrogenase</fullName>
    </recommendedName>
</protein>
<evidence type="ECO:0000313" key="2">
    <source>
        <dbReference type="Proteomes" id="UP001292571"/>
    </source>
</evidence>